<gene>
    <name evidence="2" type="ORF">ELS82_00665</name>
</gene>
<dbReference type="EMBL" id="SATR01000001">
    <property type="protein sequence ID" value="TFH93503.1"/>
    <property type="molecule type" value="Genomic_DNA"/>
</dbReference>
<organism evidence="2 3">
    <name type="scientific">Vibrio ouci</name>
    <dbReference type="NCBI Taxonomy" id="2499078"/>
    <lineage>
        <taxon>Bacteria</taxon>
        <taxon>Pseudomonadati</taxon>
        <taxon>Pseudomonadota</taxon>
        <taxon>Gammaproteobacteria</taxon>
        <taxon>Vibrionales</taxon>
        <taxon>Vibrionaceae</taxon>
        <taxon>Vibrio</taxon>
    </lineage>
</organism>
<accession>A0A4Y8WLC3</accession>
<keyword evidence="1" id="KW-0812">Transmembrane</keyword>
<comment type="caution">
    <text evidence="2">The sequence shown here is derived from an EMBL/GenBank/DDBJ whole genome shotgun (WGS) entry which is preliminary data.</text>
</comment>
<keyword evidence="1" id="KW-1133">Transmembrane helix</keyword>
<sequence length="87" mass="9656">MNKHNIFGSFTSLLGLLGLVMLLVSDSHFPILQWPYEAFQGLVFSFVWGFGLSTLVGHVYAVLVIVTVMVVCFAIGHKLSRLLTRNS</sequence>
<evidence type="ECO:0000313" key="3">
    <source>
        <dbReference type="Proteomes" id="UP000297753"/>
    </source>
</evidence>
<dbReference type="OrthoDB" id="6659017at2"/>
<protein>
    <submittedName>
        <fullName evidence="2">Uncharacterized protein</fullName>
    </submittedName>
</protein>
<dbReference type="Proteomes" id="UP000297753">
    <property type="component" value="Unassembled WGS sequence"/>
</dbReference>
<dbReference type="AlphaFoldDB" id="A0A4Y8WLC3"/>
<reference evidence="2 3" key="1">
    <citation type="submission" date="2019-01" db="EMBL/GenBank/DDBJ databases">
        <title>Vibrio BEI176 sp. nov, a marine bacterium isolated from China: eastern marignal seas.</title>
        <authorList>
            <person name="Li B."/>
        </authorList>
    </citation>
    <scope>NUCLEOTIDE SEQUENCE [LARGE SCALE GENOMIC DNA]</scope>
    <source>
        <strain evidence="2 3">BEI176</strain>
    </source>
</reference>
<evidence type="ECO:0000256" key="1">
    <source>
        <dbReference type="SAM" id="Phobius"/>
    </source>
</evidence>
<proteinExistence type="predicted"/>
<evidence type="ECO:0000313" key="2">
    <source>
        <dbReference type="EMBL" id="TFH93503.1"/>
    </source>
</evidence>
<dbReference type="RefSeq" id="WP_134833754.1">
    <property type="nucleotide sequence ID" value="NZ_SATR01000001.1"/>
</dbReference>
<keyword evidence="1" id="KW-0472">Membrane</keyword>
<keyword evidence="3" id="KW-1185">Reference proteome</keyword>
<feature type="transmembrane region" description="Helical" evidence="1">
    <location>
        <begin position="46"/>
        <end position="75"/>
    </location>
</feature>
<name>A0A4Y8WLC3_9VIBR</name>